<gene>
    <name evidence="2" type="ORF">HWN40_11665</name>
</gene>
<sequence length="534" mass="59525">MSSEETVLRLRRNLSGKYDIRVMYVDEPVLGLRIPGRSVSDISKVDTDTLYNLLYLNIEQLRPAEIESVYLIADSDHLKVDPVLFFKPFLQGDASYDPAIFGMGDSLSEGIEEIKEDETPEDKTLTEEAGNEVTVNNEFDLVSENVSPEESSPDVPEEGDDSSMMEIELGPAYSETKDLPDGRDEILRPQDGDCSEIFSRPASDSDTGVVVELTPRIYVPGGEYESDDVVSSQEQDDIAPDKMPEKIKKDLQDDRVVGKILNDFARNSQKKRLASGRLKSGRRAEVLTKGKRGRYVRYRMPGEKITDIAIAPTVRAAAHHAKDGKIEIKKSDIREKVRRRRISSLINIVFDTSGSMDDHEKIRITTDVVIALLKDAYQKRDRVSLVTYCGRSAELVLPFTSSVEAAKRYLEKVPFGGTTPLASGMLTGLDTLLRELKKEPSAVPIMILVTDGTANSSLNLGGNIRREIMQVCRQISNYHINLLVIDISENGSTLSQEVAMQSGGSYYHPRSLNREDIYSAICEERNSRTDFAAV</sequence>
<protein>
    <submittedName>
        <fullName evidence="2">VWA domain-containing protein</fullName>
    </submittedName>
</protein>
<dbReference type="SMART" id="SM00327">
    <property type="entry name" value="VWA"/>
    <property type="match status" value="1"/>
</dbReference>
<dbReference type="Gene3D" id="3.40.50.410">
    <property type="entry name" value="von Willebrand factor, type A domain"/>
    <property type="match status" value="1"/>
</dbReference>
<dbReference type="InterPro" id="IPR036465">
    <property type="entry name" value="vWFA_dom_sf"/>
</dbReference>
<dbReference type="InterPro" id="IPR052989">
    <property type="entry name" value="Mg-chelatase_DI-like"/>
</dbReference>
<dbReference type="AlphaFoldDB" id="A0A7D5EHV6"/>
<reference evidence="2 3" key="1">
    <citation type="submission" date="2020-06" db="EMBL/GenBank/DDBJ databases">
        <title>Methanolobus halotolerans sp. nov., isolated from a saline lake Tus in Siberia.</title>
        <authorList>
            <person name="Shen Y."/>
            <person name="Chen S.-C."/>
            <person name="Lai M.-C."/>
            <person name="Huang H.-H."/>
            <person name="Chiu H.-H."/>
            <person name="Tang S.-L."/>
            <person name="Rogozin D.Y."/>
            <person name="Degermendzhy A.G."/>
        </authorList>
    </citation>
    <scope>NUCLEOTIDE SEQUENCE [LARGE SCALE GENOMIC DNA]</scope>
    <source>
        <strain evidence="2 3">DSM 21339</strain>
    </source>
</reference>
<dbReference type="PANTHER" id="PTHR35023:SF1">
    <property type="entry name" value="MG-PROTOPORPHYRIN IX CHELATASE"/>
    <property type="match status" value="1"/>
</dbReference>
<dbReference type="OrthoDB" id="78267at2157"/>
<organism evidence="2 3">
    <name type="scientific">Methanolobus zinderi</name>
    <dbReference type="NCBI Taxonomy" id="536044"/>
    <lineage>
        <taxon>Archaea</taxon>
        <taxon>Methanobacteriati</taxon>
        <taxon>Methanobacteriota</taxon>
        <taxon>Stenosarchaea group</taxon>
        <taxon>Methanomicrobia</taxon>
        <taxon>Methanosarcinales</taxon>
        <taxon>Methanosarcinaceae</taxon>
        <taxon>Methanolobus</taxon>
    </lineage>
</organism>
<evidence type="ECO:0000313" key="2">
    <source>
        <dbReference type="EMBL" id="QLC50840.1"/>
    </source>
</evidence>
<dbReference type="PROSITE" id="PS50234">
    <property type="entry name" value="VWFA"/>
    <property type="match status" value="1"/>
</dbReference>
<dbReference type="GeneID" id="55822342"/>
<dbReference type="Proteomes" id="UP000509594">
    <property type="component" value="Chromosome"/>
</dbReference>
<evidence type="ECO:0000313" key="3">
    <source>
        <dbReference type="Proteomes" id="UP000509594"/>
    </source>
</evidence>
<dbReference type="Pfam" id="PF00092">
    <property type="entry name" value="VWA"/>
    <property type="match status" value="1"/>
</dbReference>
<dbReference type="EMBL" id="CP058215">
    <property type="protein sequence ID" value="QLC50840.1"/>
    <property type="molecule type" value="Genomic_DNA"/>
</dbReference>
<feature type="domain" description="VWFA" evidence="1">
    <location>
        <begin position="345"/>
        <end position="498"/>
    </location>
</feature>
<dbReference type="PANTHER" id="PTHR35023">
    <property type="entry name" value="CHELATASE-RELATED"/>
    <property type="match status" value="1"/>
</dbReference>
<dbReference type="InterPro" id="IPR002035">
    <property type="entry name" value="VWF_A"/>
</dbReference>
<name>A0A7D5EHV6_9EURY</name>
<dbReference type="SUPFAM" id="SSF53300">
    <property type="entry name" value="vWA-like"/>
    <property type="match status" value="1"/>
</dbReference>
<dbReference type="RefSeq" id="WP_176965895.1">
    <property type="nucleotide sequence ID" value="NZ_CP058215.1"/>
</dbReference>
<evidence type="ECO:0000259" key="1">
    <source>
        <dbReference type="PROSITE" id="PS50234"/>
    </source>
</evidence>
<proteinExistence type="predicted"/>
<accession>A0A7D5EHV6</accession>
<dbReference type="KEGG" id="mzi:HWN40_11665"/>
<keyword evidence="3" id="KW-1185">Reference proteome</keyword>